<comment type="caution">
    <text evidence="1">The sequence shown here is derived from an EMBL/GenBank/DDBJ whole genome shotgun (WGS) entry which is preliminary data.</text>
</comment>
<sequence>MNLLVDDLPTAVCGTPVRTDYRYMVLLEQLLKDPEMSGAEKIGAALDLLYIRQPAASLKEAWDGLLWFYRCGESNEYRQGAAPQRSDRPVYDFDQDAAYIYAAFRQVYGIDLQAGPLHWWAFRALLSSLPDSCLMGRIMGWRATDTRKLKGAEKRHVEKMQRLFAIKGHSAGHALTLAEQEAAYKAWVDERFRAAEEWMAQKPVK</sequence>
<dbReference type="Proteomes" id="UP000824031">
    <property type="component" value="Unassembled WGS sequence"/>
</dbReference>
<name>A0A9D2F1G5_9FIRM</name>
<gene>
    <name evidence="1" type="ORF">H9810_01220</name>
</gene>
<proteinExistence type="predicted"/>
<dbReference type="AlphaFoldDB" id="A0A9D2F1G5"/>
<reference evidence="1" key="2">
    <citation type="submission" date="2021-04" db="EMBL/GenBank/DDBJ databases">
        <authorList>
            <person name="Gilroy R."/>
        </authorList>
    </citation>
    <scope>NUCLEOTIDE SEQUENCE</scope>
    <source>
        <strain evidence="1">3436</strain>
    </source>
</reference>
<reference evidence="1" key="1">
    <citation type="journal article" date="2021" name="PeerJ">
        <title>Extensive microbial diversity within the chicken gut microbiome revealed by metagenomics and culture.</title>
        <authorList>
            <person name="Gilroy R."/>
            <person name="Ravi A."/>
            <person name="Getino M."/>
            <person name="Pursley I."/>
            <person name="Horton D.L."/>
            <person name="Alikhan N.F."/>
            <person name="Baker D."/>
            <person name="Gharbi K."/>
            <person name="Hall N."/>
            <person name="Watson M."/>
            <person name="Adriaenssens E.M."/>
            <person name="Foster-Nyarko E."/>
            <person name="Jarju S."/>
            <person name="Secka A."/>
            <person name="Antonio M."/>
            <person name="Oren A."/>
            <person name="Chaudhuri R.R."/>
            <person name="La Ragione R."/>
            <person name="Hildebrand F."/>
            <person name="Pallen M.J."/>
        </authorList>
    </citation>
    <scope>NUCLEOTIDE SEQUENCE</scope>
    <source>
        <strain evidence="1">3436</strain>
    </source>
</reference>
<protein>
    <submittedName>
        <fullName evidence="1">Bacteriophage Gp15 family protein</fullName>
    </submittedName>
</protein>
<organism evidence="1 2">
    <name type="scientific">Candidatus Gemmiger excrementavium</name>
    <dbReference type="NCBI Taxonomy" id="2838608"/>
    <lineage>
        <taxon>Bacteria</taxon>
        <taxon>Bacillati</taxon>
        <taxon>Bacillota</taxon>
        <taxon>Clostridia</taxon>
        <taxon>Eubacteriales</taxon>
        <taxon>Gemmiger</taxon>
    </lineage>
</organism>
<evidence type="ECO:0000313" key="1">
    <source>
        <dbReference type="EMBL" id="HIZ47327.1"/>
    </source>
</evidence>
<dbReference type="InterPro" id="IPR009660">
    <property type="entry name" value="Phage_A500_Gp15"/>
</dbReference>
<evidence type="ECO:0000313" key="2">
    <source>
        <dbReference type="Proteomes" id="UP000824031"/>
    </source>
</evidence>
<dbReference type="Pfam" id="PF06854">
    <property type="entry name" value="Phage_Gp15"/>
    <property type="match status" value="1"/>
</dbReference>
<accession>A0A9D2F1G5</accession>
<dbReference type="EMBL" id="DXBO01000019">
    <property type="protein sequence ID" value="HIZ47327.1"/>
    <property type="molecule type" value="Genomic_DNA"/>
</dbReference>